<dbReference type="InterPro" id="IPR012796">
    <property type="entry name" value="Lysidine-tRNA-synth_C"/>
</dbReference>
<dbReference type="PANTHER" id="PTHR43033">
    <property type="entry name" value="TRNA(ILE)-LYSIDINE SYNTHASE-RELATED"/>
    <property type="match status" value="1"/>
</dbReference>
<reference evidence="10 11" key="1">
    <citation type="submission" date="2019-03" db="EMBL/GenBank/DDBJ databases">
        <title>Genomic Encyclopedia of Type Strains, Phase IV (KMG-IV): sequencing the most valuable type-strain genomes for metagenomic binning, comparative biology and taxonomic classification.</title>
        <authorList>
            <person name="Goeker M."/>
        </authorList>
    </citation>
    <scope>NUCLEOTIDE SEQUENCE [LARGE SCALE GENOMIC DNA]</scope>
    <source>
        <strain evidence="10 11">DSM 102940</strain>
    </source>
</reference>
<comment type="subcellular location">
    <subcellularLocation>
        <location evidence="1 8">Cytoplasm</location>
    </subcellularLocation>
</comment>
<evidence type="ECO:0000256" key="3">
    <source>
        <dbReference type="ARBA" id="ARBA00022598"/>
    </source>
</evidence>
<dbReference type="InterPro" id="IPR020825">
    <property type="entry name" value="Phe-tRNA_synthase-like_B3/B4"/>
</dbReference>
<evidence type="ECO:0000256" key="2">
    <source>
        <dbReference type="ARBA" id="ARBA00022490"/>
    </source>
</evidence>
<dbReference type="Gene3D" id="3.40.50.620">
    <property type="entry name" value="HUPs"/>
    <property type="match status" value="1"/>
</dbReference>
<dbReference type="Gene3D" id="3.50.40.10">
    <property type="entry name" value="Phenylalanyl-trna Synthetase, Chain B, domain 3"/>
    <property type="match status" value="1"/>
</dbReference>
<comment type="domain">
    <text evidence="8">The N-terminal region contains the highly conserved SGGXDS motif, predicted to be a P-loop motif involved in ATP binding.</text>
</comment>
<dbReference type="EC" id="6.3.4.19" evidence="8"/>
<comment type="similarity">
    <text evidence="8">Belongs to the tRNA(Ile)-lysidine synthase family.</text>
</comment>
<dbReference type="InterPro" id="IPR011063">
    <property type="entry name" value="TilS/TtcA_N"/>
</dbReference>
<dbReference type="NCBIfam" id="TIGR02432">
    <property type="entry name" value="lysidine_TilS_N"/>
    <property type="match status" value="1"/>
</dbReference>
<dbReference type="PANTHER" id="PTHR43033:SF1">
    <property type="entry name" value="TRNA(ILE)-LYSIDINE SYNTHASE-RELATED"/>
    <property type="match status" value="1"/>
</dbReference>
<dbReference type="InterPro" id="IPR012795">
    <property type="entry name" value="tRNA_Ile_lys_synt_N"/>
</dbReference>
<organism evidence="10 11">
    <name type="scientific">Marinisporobacter balticus</name>
    <dbReference type="NCBI Taxonomy" id="2018667"/>
    <lineage>
        <taxon>Bacteria</taxon>
        <taxon>Bacillati</taxon>
        <taxon>Bacillota</taxon>
        <taxon>Clostridia</taxon>
        <taxon>Peptostreptococcales</taxon>
        <taxon>Thermotaleaceae</taxon>
        <taxon>Marinisporobacter</taxon>
    </lineage>
</organism>
<evidence type="ECO:0000256" key="4">
    <source>
        <dbReference type="ARBA" id="ARBA00022694"/>
    </source>
</evidence>
<dbReference type="RefSeq" id="WP_132246665.1">
    <property type="nucleotide sequence ID" value="NZ_SLWV01000022.1"/>
</dbReference>
<dbReference type="AlphaFoldDB" id="A0A4R2KED0"/>
<dbReference type="GO" id="GO:0005524">
    <property type="term" value="F:ATP binding"/>
    <property type="evidence" value="ECO:0007669"/>
    <property type="project" value="UniProtKB-UniRule"/>
</dbReference>
<keyword evidence="2 8" id="KW-0963">Cytoplasm</keyword>
<dbReference type="SUPFAM" id="SSF82829">
    <property type="entry name" value="MesJ substrate recognition domain-like"/>
    <property type="match status" value="1"/>
</dbReference>
<accession>A0A4R2KED0</accession>
<evidence type="ECO:0000256" key="6">
    <source>
        <dbReference type="ARBA" id="ARBA00022840"/>
    </source>
</evidence>
<proteinExistence type="inferred from homology"/>
<dbReference type="EMBL" id="SLWV01000022">
    <property type="protein sequence ID" value="TCO71354.1"/>
    <property type="molecule type" value="Genomic_DNA"/>
</dbReference>
<dbReference type="GO" id="GO:0005737">
    <property type="term" value="C:cytoplasm"/>
    <property type="evidence" value="ECO:0007669"/>
    <property type="project" value="UniProtKB-SubCell"/>
</dbReference>
<dbReference type="SMART" id="SM00977">
    <property type="entry name" value="TilS_C"/>
    <property type="match status" value="1"/>
</dbReference>
<feature type="domain" description="Lysidine-tRNA(Ile) synthetase C-terminal" evidence="9">
    <location>
        <begin position="385"/>
        <end position="457"/>
    </location>
</feature>
<evidence type="ECO:0000256" key="1">
    <source>
        <dbReference type="ARBA" id="ARBA00004496"/>
    </source>
</evidence>
<comment type="function">
    <text evidence="8">Ligates lysine onto the cytidine present at position 34 of the AUA codon-specific tRNA(Ile) that contains the anticodon CAU, in an ATP-dependent manner. Cytidine is converted to lysidine, thus changing the amino acid specificity of the tRNA from methionine to isoleucine.</text>
</comment>
<dbReference type="Gene3D" id="1.20.59.20">
    <property type="match status" value="1"/>
</dbReference>
<dbReference type="InterPro" id="IPR012094">
    <property type="entry name" value="tRNA_Ile_lys_synt"/>
</dbReference>
<keyword evidence="6 8" id="KW-0067">ATP-binding</keyword>
<keyword evidence="5 8" id="KW-0547">Nucleotide-binding</keyword>
<dbReference type="GO" id="GO:0032267">
    <property type="term" value="F:tRNA(Ile)-lysidine synthase activity"/>
    <property type="evidence" value="ECO:0007669"/>
    <property type="project" value="UniProtKB-EC"/>
</dbReference>
<protein>
    <recommendedName>
        <fullName evidence="8">tRNA(Ile)-lysidine synthase</fullName>
        <ecNumber evidence="8">6.3.4.19</ecNumber>
    </recommendedName>
    <alternativeName>
        <fullName evidence="8">tRNA(Ile)-2-lysyl-cytidine synthase</fullName>
    </alternativeName>
    <alternativeName>
        <fullName evidence="8">tRNA(Ile)-lysidine synthetase</fullName>
    </alternativeName>
</protein>
<dbReference type="Pfam" id="PF11734">
    <property type="entry name" value="TilS_C"/>
    <property type="match status" value="1"/>
</dbReference>
<evidence type="ECO:0000259" key="9">
    <source>
        <dbReference type="SMART" id="SM00977"/>
    </source>
</evidence>
<dbReference type="GO" id="GO:0006400">
    <property type="term" value="P:tRNA modification"/>
    <property type="evidence" value="ECO:0007669"/>
    <property type="project" value="UniProtKB-UniRule"/>
</dbReference>
<evidence type="ECO:0000313" key="11">
    <source>
        <dbReference type="Proteomes" id="UP000294919"/>
    </source>
</evidence>
<dbReference type="CDD" id="cd01992">
    <property type="entry name" value="TilS_N"/>
    <property type="match status" value="1"/>
</dbReference>
<dbReference type="SUPFAM" id="SSF52402">
    <property type="entry name" value="Adenine nucleotide alpha hydrolases-like"/>
    <property type="match status" value="1"/>
</dbReference>
<dbReference type="Proteomes" id="UP000294919">
    <property type="component" value="Unassembled WGS sequence"/>
</dbReference>
<comment type="caution">
    <text evidence="10">The sequence shown here is derived from an EMBL/GenBank/DDBJ whole genome shotgun (WGS) entry which is preliminary data.</text>
</comment>
<feature type="binding site" evidence="8">
    <location>
        <begin position="26"/>
        <end position="31"/>
    </location>
    <ligand>
        <name>ATP</name>
        <dbReference type="ChEBI" id="CHEBI:30616"/>
    </ligand>
</feature>
<comment type="catalytic activity">
    <reaction evidence="7 8">
        <text>cytidine(34) in tRNA(Ile2) + L-lysine + ATP = lysidine(34) in tRNA(Ile2) + AMP + diphosphate + H(+)</text>
        <dbReference type="Rhea" id="RHEA:43744"/>
        <dbReference type="Rhea" id="RHEA-COMP:10625"/>
        <dbReference type="Rhea" id="RHEA-COMP:10670"/>
        <dbReference type="ChEBI" id="CHEBI:15378"/>
        <dbReference type="ChEBI" id="CHEBI:30616"/>
        <dbReference type="ChEBI" id="CHEBI:32551"/>
        <dbReference type="ChEBI" id="CHEBI:33019"/>
        <dbReference type="ChEBI" id="CHEBI:82748"/>
        <dbReference type="ChEBI" id="CHEBI:83665"/>
        <dbReference type="ChEBI" id="CHEBI:456215"/>
        <dbReference type="EC" id="6.3.4.19"/>
    </reaction>
</comment>
<dbReference type="InterPro" id="IPR014729">
    <property type="entry name" value="Rossmann-like_a/b/a_fold"/>
</dbReference>
<evidence type="ECO:0000256" key="7">
    <source>
        <dbReference type="ARBA" id="ARBA00048539"/>
    </source>
</evidence>
<evidence type="ECO:0000256" key="5">
    <source>
        <dbReference type="ARBA" id="ARBA00022741"/>
    </source>
</evidence>
<dbReference type="Pfam" id="PF01171">
    <property type="entry name" value="ATP_bind_3"/>
    <property type="match status" value="1"/>
</dbReference>
<dbReference type="OrthoDB" id="9807403at2"/>
<keyword evidence="11" id="KW-1185">Reference proteome</keyword>
<dbReference type="NCBIfam" id="TIGR02433">
    <property type="entry name" value="lysidine_TilS_C"/>
    <property type="match status" value="1"/>
</dbReference>
<dbReference type="HAMAP" id="MF_01161">
    <property type="entry name" value="tRNA_Ile_lys_synt"/>
    <property type="match status" value="1"/>
</dbReference>
<sequence>MLEKFLETIEKNRMIEKGEGIVIGVSGGPDSISLLHLLWRIKETYRVNLYVVHLNHQFRGKEADSDADYVKIFCEKLGIKSFIFSKNVLKYSKEKAITFEEAGREIRYHLFDQVMKETKSKKIAVAQNMDDQAETVLMRLMRGAGLEGLGAIDYVRDEKIIRPLLNISRQEIEAYCEENSLYPRTDKTNLEAVYTRNRIRLELIPYIEKHFNVNIKETLARTANLLKEDKDFINLAVKQEYESIAKKTISEIRMDKGEFLKKHRAIQKRILREAILELSGDLKNVQNKHIEGLIKLIQNGHVGASLDLPKGLVAIRAYTNFCISKRKREIERKDFEYNINVGETLNIKELNADIKATIVEQGDSKIIEKKEYKQSFDWCKFKNNLILRNRRAGDRFIPLGMQGSKKLKDFFIDEKIPRDIRDQIPLVCDGDEIIWIIGYRMSENYKVDEDTQEKLVLTYMKKME</sequence>
<evidence type="ECO:0000256" key="8">
    <source>
        <dbReference type="HAMAP-Rule" id="MF_01161"/>
    </source>
</evidence>
<keyword evidence="3 8" id="KW-0436">Ligase</keyword>
<name>A0A4R2KED0_9FIRM</name>
<evidence type="ECO:0000313" key="10">
    <source>
        <dbReference type="EMBL" id="TCO71354.1"/>
    </source>
</evidence>
<keyword evidence="4 8" id="KW-0819">tRNA processing</keyword>
<dbReference type="SUPFAM" id="SSF56037">
    <property type="entry name" value="PheT/TilS domain"/>
    <property type="match status" value="1"/>
</dbReference>
<gene>
    <name evidence="8" type="primary">tilS</name>
    <name evidence="10" type="ORF">EV214_12223</name>
</gene>